<feature type="domain" description="MutL C-terminal dimerisation" evidence="5">
    <location>
        <begin position="409"/>
        <end position="548"/>
    </location>
</feature>
<dbReference type="GO" id="GO:0005524">
    <property type="term" value="F:ATP binding"/>
    <property type="evidence" value="ECO:0007669"/>
    <property type="project" value="InterPro"/>
</dbReference>
<dbReference type="Gene3D" id="3.30.1540.20">
    <property type="entry name" value="MutL, C-terminal domain, dimerisation subdomain"/>
    <property type="match status" value="1"/>
</dbReference>
<dbReference type="InterPro" id="IPR014790">
    <property type="entry name" value="MutL_C"/>
</dbReference>
<keyword evidence="3 4" id="KW-0234">DNA repair</keyword>
<dbReference type="InterPro" id="IPR036890">
    <property type="entry name" value="HATPase_C_sf"/>
</dbReference>
<dbReference type="InterPro" id="IPR037198">
    <property type="entry name" value="MutL_C_sf"/>
</dbReference>
<dbReference type="InterPro" id="IPR002099">
    <property type="entry name" value="MutL/Mlh/PMS"/>
</dbReference>
<dbReference type="PANTHER" id="PTHR10073:SF12">
    <property type="entry name" value="DNA MISMATCH REPAIR PROTEIN MLH1"/>
    <property type="match status" value="1"/>
</dbReference>
<proteinExistence type="inferred from homology"/>
<dbReference type="InterPro" id="IPR014762">
    <property type="entry name" value="DNA_mismatch_repair_CS"/>
</dbReference>
<dbReference type="GO" id="GO:0140664">
    <property type="term" value="F:ATP-dependent DNA damage sensor activity"/>
    <property type="evidence" value="ECO:0007669"/>
    <property type="project" value="InterPro"/>
</dbReference>
<evidence type="ECO:0000259" key="5">
    <source>
        <dbReference type="SMART" id="SM00853"/>
    </source>
</evidence>
<name>A0A3E2BND5_9BACT</name>
<dbReference type="InterPro" id="IPR013507">
    <property type="entry name" value="DNA_mismatch_S5_2-like"/>
</dbReference>
<dbReference type="FunFam" id="3.30.565.10:FF:000003">
    <property type="entry name" value="DNA mismatch repair endonuclease MutL"/>
    <property type="match status" value="1"/>
</dbReference>
<dbReference type="SMART" id="SM00853">
    <property type="entry name" value="MutL_C"/>
    <property type="match status" value="1"/>
</dbReference>
<dbReference type="CDD" id="cd16926">
    <property type="entry name" value="HATPase_MutL-MLH-PMS-like"/>
    <property type="match status" value="1"/>
</dbReference>
<gene>
    <name evidence="4" type="primary">mutL</name>
    <name evidence="7" type="ORF">OP8BY_1874</name>
</gene>
<dbReference type="PROSITE" id="PS00058">
    <property type="entry name" value="DNA_MISMATCH_REPAIR_1"/>
    <property type="match status" value="1"/>
</dbReference>
<dbReference type="PANTHER" id="PTHR10073">
    <property type="entry name" value="DNA MISMATCH REPAIR PROTEIN MLH, PMS, MUTL"/>
    <property type="match status" value="1"/>
</dbReference>
<dbReference type="AlphaFoldDB" id="A0A3E2BND5"/>
<dbReference type="Gene3D" id="3.30.1370.100">
    <property type="entry name" value="MutL, C-terminal domain, regulatory subdomain"/>
    <property type="match status" value="1"/>
</dbReference>
<keyword evidence="2 4" id="KW-0227">DNA damage</keyword>
<protein>
    <recommendedName>
        <fullName evidence="4">DNA mismatch repair protein MutL</fullName>
    </recommendedName>
</protein>
<dbReference type="Gene3D" id="3.30.565.10">
    <property type="entry name" value="Histidine kinase-like ATPase, C-terminal domain"/>
    <property type="match status" value="1"/>
</dbReference>
<evidence type="ECO:0000313" key="7">
    <source>
        <dbReference type="EMBL" id="RFT16270.1"/>
    </source>
</evidence>
<sequence>MGRIRVLAADVAGKIAAGEVVERPVSVVKELVENSLDAGATEIKIELLEGGKKLIRVQDNGSGMSQEDAALCFKRHATSKIATEVDLERISTLGFRGEALASISAVSRVTLKTSDGSGEKGFQVEREGEKLLRFIESAFPRGTSVEVRDLFFNLPARRKFLRSDRSELSLVVGYLTTTALAFPEVRFLLVHNQKELINCPVVSSLGERVYQLFGKKVLDSLMSLDYEEENYRIFGLSSRPFAGRLDRQHQFFYVNRRPVKDRMLAVALTQAYLGLLEKQKQPEGFIFLEIPAEQVDVNVHPAKSEVRFREPQKVFRLILRAVEMSAREESLVKPIIVSGEKGEGIEAPGRVGRTGRAAGTSFEVPGVAWPKEAAEGQPALLAAAEEPAAFRIGPAAEPESGERKATVRVLGQYLDSYLIAVTEEAVFIIDQHNAHERILFEKFKQLEGARAWISKQMLFPAVLELTPKQQVNYQERRPELEELGFRLEPMGGLSFALKEYPDVFREDEAAGILLSLLGEEEEGKFRSRREKMMATMACKAAVKAGQPLSAEEMEFLASELLATPNPGLCPHGRPVVIRLDRSKIEKTLGRLTE</sequence>
<dbReference type="InterPro" id="IPR042120">
    <property type="entry name" value="MutL_C_dimsub"/>
</dbReference>
<dbReference type="InterPro" id="IPR042121">
    <property type="entry name" value="MutL_C_regsub"/>
</dbReference>
<comment type="similarity">
    <text evidence="1 4">Belongs to the DNA mismatch repair MutL/HexB family.</text>
</comment>
<dbReference type="SUPFAM" id="SSF54211">
    <property type="entry name" value="Ribosomal protein S5 domain 2-like"/>
    <property type="match status" value="1"/>
</dbReference>
<dbReference type="InterPro" id="IPR020568">
    <property type="entry name" value="Ribosomal_Su5_D2-typ_SF"/>
</dbReference>
<dbReference type="SUPFAM" id="SSF118116">
    <property type="entry name" value="DNA mismatch repair protein MutL"/>
    <property type="match status" value="1"/>
</dbReference>
<dbReference type="Pfam" id="PF08676">
    <property type="entry name" value="MutL_C"/>
    <property type="match status" value="1"/>
</dbReference>
<evidence type="ECO:0000313" key="8">
    <source>
        <dbReference type="Proteomes" id="UP000257323"/>
    </source>
</evidence>
<dbReference type="InterPro" id="IPR038973">
    <property type="entry name" value="MutL/Mlh/Pms-like"/>
</dbReference>
<evidence type="ECO:0000256" key="3">
    <source>
        <dbReference type="ARBA" id="ARBA00023204"/>
    </source>
</evidence>
<evidence type="ECO:0000259" key="6">
    <source>
        <dbReference type="SMART" id="SM01340"/>
    </source>
</evidence>
<dbReference type="NCBIfam" id="TIGR00585">
    <property type="entry name" value="mutl"/>
    <property type="match status" value="1"/>
</dbReference>
<dbReference type="GO" id="GO:0006298">
    <property type="term" value="P:mismatch repair"/>
    <property type="evidence" value="ECO:0007669"/>
    <property type="project" value="UniProtKB-UniRule"/>
</dbReference>
<dbReference type="InterPro" id="IPR014721">
    <property type="entry name" value="Ribsml_uS5_D2-typ_fold_subgr"/>
</dbReference>
<reference evidence="7 8" key="1">
    <citation type="submission" date="2018-08" db="EMBL/GenBank/DDBJ databases">
        <title>Genome analysis of the thermophilic bacterium of the candidate phylum Aminicenantes from deep subsurface aquifer revealed its physiology and ecological role.</title>
        <authorList>
            <person name="Kadnikov V.V."/>
            <person name="Mardanov A.V."/>
            <person name="Beletsky A.V."/>
            <person name="Karnachuk O.V."/>
            <person name="Ravin N.V."/>
        </authorList>
    </citation>
    <scope>NUCLEOTIDE SEQUENCE [LARGE SCALE GENOMIC DNA]</scope>
    <source>
        <strain evidence="7">BY38</strain>
    </source>
</reference>
<dbReference type="SMART" id="SM01340">
    <property type="entry name" value="DNA_mis_repair"/>
    <property type="match status" value="1"/>
</dbReference>
<dbReference type="EMBL" id="QUAH01000004">
    <property type="protein sequence ID" value="RFT16270.1"/>
    <property type="molecule type" value="Genomic_DNA"/>
</dbReference>
<comment type="function">
    <text evidence="4">This protein is involved in the repair of mismatches in DNA. It is required for dam-dependent methyl-directed DNA mismatch repair. May act as a 'molecular matchmaker', a protein that promotes the formation of a stable complex between two or more DNA-binding proteins in an ATP-dependent manner without itself being part of a final effector complex.</text>
</comment>
<evidence type="ECO:0000256" key="4">
    <source>
        <dbReference type="HAMAP-Rule" id="MF_00149"/>
    </source>
</evidence>
<evidence type="ECO:0000256" key="2">
    <source>
        <dbReference type="ARBA" id="ARBA00022763"/>
    </source>
</evidence>
<comment type="caution">
    <text evidence="7">The sequence shown here is derived from an EMBL/GenBank/DDBJ whole genome shotgun (WGS) entry which is preliminary data.</text>
</comment>
<dbReference type="GO" id="GO:0030983">
    <property type="term" value="F:mismatched DNA binding"/>
    <property type="evidence" value="ECO:0007669"/>
    <property type="project" value="InterPro"/>
</dbReference>
<accession>A0A3E2BND5</accession>
<dbReference type="SUPFAM" id="SSF55874">
    <property type="entry name" value="ATPase domain of HSP90 chaperone/DNA topoisomerase II/histidine kinase"/>
    <property type="match status" value="1"/>
</dbReference>
<dbReference type="InterPro" id="IPR020667">
    <property type="entry name" value="DNA_mismatch_repair_MutL"/>
</dbReference>
<dbReference type="Pfam" id="PF01119">
    <property type="entry name" value="DNA_mis_repair"/>
    <property type="match status" value="1"/>
</dbReference>
<dbReference type="Pfam" id="PF13589">
    <property type="entry name" value="HATPase_c_3"/>
    <property type="match status" value="1"/>
</dbReference>
<dbReference type="GO" id="GO:0016887">
    <property type="term" value="F:ATP hydrolysis activity"/>
    <property type="evidence" value="ECO:0007669"/>
    <property type="project" value="InterPro"/>
</dbReference>
<dbReference type="Proteomes" id="UP000257323">
    <property type="component" value="Unassembled WGS sequence"/>
</dbReference>
<evidence type="ECO:0000256" key="1">
    <source>
        <dbReference type="ARBA" id="ARBA00006082"/>
    </source>
</evidence>
<dbReference type="HAMAP" id="MF_00149">
    <property type="entry name" value="DNA_mis_repair"/>
    <property type="match status" value="1"/>
</dbReference>
<dbReference type="CDD" id="cd00782">
    <property type="entry name" value="MutL_Trans"/>
    <property type="match status" value="1"/>
</dbReference>
<feature type="domain" description="DNA mismatch repair protein S5" evidence="6">
    <location>
        <begin position="209"/>
        <end position="327"/>
    </location>
</feature>
<organism evidence="7 8">
    <name type="scientific">Candidatus Saccharicenans subterraneus</name>
    <dbReference type="NCBI Taxonomy" id="2508984"/>
    <lineage>
        <taxon>Bacteria</taxon>
        <taxon>Candidatus Aminicenantota</taxon>
        <taxon>Candidatus Aminicenantia</taxon>
        <taxon>Candidatus Aminicenantales</taxon>
        <taxon>Candidatus Saccharicenantaceae</taxon>
        <taxon>Candidatus Saccharicenans</taxon>
    </lineage>
</organism>
<dbReference type="GO" id="GO:0032300">
    <property type="term" value="C:mismatch repair complex"/>
    <property type="evidence" value="ECO:0007669"/>
    <property type="project" value="InterPro"/>
</dbReference>
<dbReference type="Gene3D" id="3.30.230.10">
    <property type="match status" value="1"/>
</dbReference>